<dbReference type="KEGG" id="cput:CONPUDRAFT_65114"/>
<reference evidence="3" key="1">
    <citation type="journal article" date="2012" name="Science">
        <title>The Paleozoic origin of enzymatic lignin decomposition reconstructed from 31 fungal genomes.</title>
        <authorList>
            <person name="Floudas D."/>
            <person name="Binder M."/>
            <person name="Riley R."/>
            <person name="Barry K."/>
            <person name="Blanchette R.A."/>
            <person name="Henrissat B."/>
            <person name="Martinez A.T."/>
            <person name="Otillar R."/>
            <person name="Spatafora J.W."/>
            <person name="Yadav J.S."/>
            <person name="Aerts A."/>
            <person name="Benoit I."/>
            <person name="Boyd A."/>
            <person name="Carlson A."/>
            <person name="Copeland A."/>
            <person name="Coutinho P.M."/>
            <person name="de Vries R.P."/>
            <person name="Ferreira P."/>
            <person name="Findley K."/>
            <person name="Foster B."/>
            <person name="Gaskell J."/>
            <person name="Glotzer D."/>
            <person name="Gorecki P."/>
            <person name="Heitman J."/>
            <person name="Hesse C."/>
            <person name="Hori C."/>
            <person name="Igarashi K."/>
            <person name="Jurgens J.A."/>
            <person name="Kallen N."/>
            <person name="Kersten P."/>
            <person name="Kohler A."/>
            <person name="Kuees U."/>
            <person name="Kumar T.K.A."/>
            <person name="Kuo A."/>
            <person name="LaButti K."/>
            <person name="Larrondo L.F."/>
            <person name="Lindquist E."/>
            <person name="Ling A."/>
            <person name="Lombard V."/>
            <person name="Lucas S."/>
            <person name="Lundell T."/>
            <person name="Martin R."/>
            <person name="McLaughlin D.J."/>
            <person name="Morgenstern I."/>
            <person name="Morin E."/>
            <person name="Murat C."/>
            <person name="Nagy L.G."/>
            <person name="Nolan M."/>
            <person name="Ohm R.A."/>
            <person name="Patyshakuliyeva A."/>
            <person name="Rokas A."/>
            <person name="Ruiz-Duenas F.J."/>
            <person name="Sabat G."/>
            <person name="Salamov A."/>
            <person name="Samejima M."/>
            <person name="Schmutz J."/>
            <person name="Slot J.C."/>
            <person name="St John F."/>
            <person name="Stenlid J."/>
            <person name="Sun H."/>
            <person name="Sun S."/>
            <person name="Syed K."/>
            <person name="Tsang A."/>
            <person name="Wiebenga A."/>
            <person name="Young D."/>
            <person name="Pisabarro A."/>
            <person name="Eastwood D.C."/>
            <person name="Martin F."/>
            <person name="Cullen D."/>
            <person name="Grigoriev I.V."/>
            <person name="Hibbett D.S."/>
        </authorList>
    </citation>
    <scope>NUCLEOTIDE SEQUENCE [LARGE SCALE GENOMIC DNA]</scope>
    <source>
        <strain evidence="3">RWD-64-598 SS2</strain>
    </source>
</reference>
<dbReference type="InterPro" id="IPR036279">
    <property type="entry name" value="5-3_exonuclease_C_sf"/>
</dbReference>
<dbReference type="GO" id="GO:0006281">
    <property type="term" value="P:DNA repair"/>
    <property type="evidence" value="ECO:0007669"/>
    <property type="project" value="UniProtKB-ARBA"/>
</dbReference>
<dbReference type="EMBL" id="JH711587">
    <property type="protein sequence ID" value="EIW75874.1"/>
    <property type="molecule type" value="Genomic_DNA"/>
</dbReference>
<dbReference type="InterPro" id="IPR029060">
    <property type="entry name" value="PIN-like_dom_sf"/>
</dbReference>
<comment type="caution">
    <text evidence="2">The sequence shown here is derived from an EMBL/GenBank/DDBJ whole genome shotgun (WGS) entry which is preliminary data.</text>
</comment>
<dbReference type="OMA" id="WICEANG"/>
<organism evidence="2 3">
    <name type="scientific">Coniophora puteana (strain RWD-64-598)</name>
    <name type="common">Brown rot fungus</name>
    <dbReference type="NCBI Taxonomy" id="741705"/>
    <lineage>
        <taxon>Eukaryota</taxon>
        <taxon>Fungi</taxon>
        <taxon>Dikarya</taxon>
        <taxon>Basidiomycota</taxon>
        <taxon>Agaricomycotina</taxon>
        <taxon>Agaricomycetes</taxon>
        <taxon>Agaricomycetidae</taxon>
        <taxon>Boletales</taxon>
        <taxon>Coniophorineae</taxon>
        <taxon>Coniophoraceae</taxon>
        <taxon>Coniophora</taxon>
    </lineage>
</organism>
<dbReference type="OrthoDB" id="2678758at2759"/>
<dbReference type="Pfam" id="PF00867">
    <property type="entry name" value="XPG_I"/>
    <property type="match status" value="1"/>
</dbReference>
<sequence length="326" mass="36457">MYAAAEATRSQHVNSARVGQCADLRILTNQLNDLLRLPIHPLFVFDGIERPSEKRGKHVDTENKHRLEKGFKDFIRAYGFDYHIAPGEAEAELAVMNRMNHLDGVLTSDSDVVLFGAGCIIRECLTSLRDSDHQVEIHTEESIRANGWNSQRLLLVALLSGGDYDMGGVKGCGIGVASQLAKGELGEKLVHAFMGCSAPEFLRYCTEWRNDLRDMLRKNTEGALTRKHSDIADNVRNTFPSLTVLGNYLCPITSHSLALDEPRAIGGLRSPQSHQPNVAQTASLFKHYFDWPSATVEKYVRDNIWFGIYMRALFRVRHTAACGDQD</sequence>
<dbReference type="GO" id="GO:0017108">
    <property type="term" value="F:5'-flap endonuclease activity"/>
    <property type="evidence" value="ECO:0007669"/>
    <property type="project" value="TreeGrafter"/>
</dbReference>
<dbReference type="GeneID" id="19208402"/>
<dbReference type="CDD" id="cd09870">
    <property type="entry name" value="PIN_YEN1"/>
    <property type="match status" value="1"/>
</dbReference>
<protein>
    <submittedName>
        <fullName evidence="2">PIN domain-like protein</fullName>
    </submittedName>
</protein>
<evidence type="ECO:0000313" key="2">
    <source>
        <dbReference type="EMBL" id="EIW75874.1"/>
    </source>
</evidence>
<dbReference type="PRINTS" id="PR00853">
    <property type="entry name" value="XPGRADSUPER"/>
</dbReference>
<dbReference type="InterPro" id="IPR006086">
    <property type="entry name" value="XPG-I_dom"/>
</dbReference>
<name>A0A5M3MAJ1_CONPW</name>
<dbReference type="Gene3D" id="3.40.50.1010">
    <property type="entry name" value="5'-nuclease"/>
    <property type="match status" value="2"/>
</dbReference>
<dbReference type="InterPro" id="IPR006084">
    <property type="entry name" value="XPG/Rad2"/>
</dbReference>
<dbReference type="Proteomes" id="UP000053558">
    <property type="component" value="Unassembled WGS sequence"/>
</dbReference>
<evidence type="ECO:0000259" key="1">
    <source>
        <dbReference type="SMART" id="SM00484"/>
    </source>
</evidence>
<dbReference type="PANTHER" id="PTHR11081:SF75">
    <property type="entry name" value="ENDONUCLEASE, PUTATIVE (AFU_ORTHOLOGUE AFUA_3G13260)-RELATED"/>
    <property type="match status" value="1"/>
</dbReference>
<feature type="domain" description="XPG-I" evidence="1">
    <location>
        <begin position="76"/>
        <end position="143"/>
    </location>
</feature>
<dbReference type="AlphaFoldDB" id="A0A5M3MAJ1"/>
<dbReference type="SUPFAM" id="SSF47807">
    <property type="entry name" value="5' to 3' exonuclease, C-terminal subdomain"/>
    <property type="match status" value="1"/>
</dbReference>
<keyword evidence="3" id="KW-1185">Reference proteome</keyword>
<dbReference type="SUPFAM" id="SSF88723">
    <property type="entry name" value="PIN domain-like"/>
    <property type="match status" value="1"/>
</dbReference>
<dbReference type="RefSeq" id="XP_007773764.1">
    <property type="nucleotide sequence ID" value="XM_007775574.1"/>
</dbReference>
<accession>A0A5M3MAJ1</accession>
<gene>
    <name evidence="2" type="ORF">CONPUDRAFT_65114</name>
</gene>
<dbReference type="PANTHER" id="PTHR11081">
    <property type="entry name" value="FLAP ENDONUCLEASE FAMILY MEMBER"/>
    <property type="match status" value="1"/>
</dbReference>
<dbReference type="SMART" id="SM00484">
    <property type="entry name" value="XPGI"/>
    <property type="match status" value="1"/>
</dbReference>
<evidence type="ECO:0000313" key="3">
    <source>
        <dbReference type="Proteomes" id="UP000053558"/>
    </source>
</evidence>
<proteinExistence type="predicted"/>